<evidence type="ECO:0000256" key="6">
    <source>
        <dbReference type="ARBA" id="ARBA00035132"/>
    </source>
</evidence>
<dbReference type="PANTHER" id="PTHR13362:SF2">
    <property type="entry name" value="SMALL RIBOSOMAL SUBUNIT PROTEIN MS33"/>
    <property type="match status" value="1"/>
</dbReference>
<dbReference type="EMBL" id="JBJKFK010001110">
    <property type="protein sequence ID" value="KAL3314067.1"/>
    <property type="molecule type" value="Genomic_DNA"/>
</dbReference>
<accession>A0ABD2Q4J7</accession>
<proteinExistence type="inferred from homology"/>
<dbReference type="Proteomes" id="UP001626550">
    <property type="component" value="Unassembled WGS sequence"/>
</dbReference>
<evidence type="ECO:0000256" key="5">
    <source>
        <dbReference type="ARBA" id="ARBA00023274"/>
    </source>
</evidence>
<evidence type="ECO:0000313" key="7">
    <source>
        <dbReference type="EMBL" id="KAL3314067.1"/>
    </source>
</evidence>
<protein>
    <recommendedName>
        <fullName evidence="6">Small ribosomal subunit protein mS33</fullName>
    </recommendedName>
</protein>
<evidence type="ECO:0000256" key="2">
    <source>
        <dbReference type="ARBA" id="ARBA00008970"/>
    </source>
</evidence>
<keyword evidence="8" id="KW-1185">Reference proteome</keyword>
<keyword evidence="5" id="KW-0687">Ribonucleoprotein</keyword>
<comment type="similarity">
    <text evidence="2">Belongs to the mitochondrion-specific ribosomal protein mS33 family.</text>
</comment>
<dbReference type="GO" id="GO:0005840">
    <property type="term" value="C:ribosome"/>
    <property type="evidence" value="ECO:0007669"/>
    <property type="project" value="UniProtKB-KW"/>
</dbReference>
<reference evidence="7 8" key="1">
    <citation type="submission" date="2024-11" db="EMBL/GenBank/DDBJ databases">
        <title>Adaptive evolution of stress response genes in parasites aligns with host niche diversity.</title>
        <authorList>
            <person name="Hahn C."/>
            <person name="Resl P."/>
        </authorList>
    </citation>
    <scope>NUCLEOTIDE SEQUENCE [LARGE SCALE GENOMIC DNA]</scope>
    <source>
        <strain evidence="7">EGGRZ-B1_66</strain>
        <tissue evidence="7">Body</tissue>
    </source>
</reference>
<evidence type="ECO:0000256" key="3">
    <source>
        <dbReference type="ARBA" id="ARBA00022980"/>
    </source>
</evidence>
<evidence type="ECO:0000256" key="1">
    <source>
        <dbReference type="ARBA" id="ARBA00004173"/>
    </source>
</evidence>
<comment type="caution">
    <text evidence="7">The sequence shown here is derived from an EMBL/GenBank/DDBJ whole genome shotgun (WGS) entry which is preliminary data.</text>
</comment>
<evidence type="ECO:0000256" key="4">
    <source>
        <dbReference type="ARBA" id="ARBA00023128"/>
    </source>
</evidence>
<gene>
    <name evidence="7" type="primary">MRPS33</name>
    <name evidence="7" type="ORF">Ciccas_007326</name>
</gene>
<dbReference type="GO" id="GO:0005739">
    <property type="term" value="C:mitochondrion"/>
    <property type="evidence" value="ECO:0007669"/>
    <property type="project" value="UniProtKB-SubCell"/>
</dbReference>
<keyword evidence="3 7" id="KW-0689">Ribosomal protein</keyword>
<comment type="subcellular location">
    <subcellularLocation>
        <location evidence="1">Mitochondrion</location>
    </subcellularLocation>
</comment>
<name>A0ABD2Q4J7_9PLAT</name>
<dbReference type="AlphaFoldDB" id="A0ABD2Q4J7"/>
<organism evidence="7 8">
    <name type="scientific">Cichlidogyrus casuarinus</name>
    <dbReference type="NCBI Taxonomy" id="1844966"/>
    <lineage>
        <taxon>Eukaryota</taxon>
        <taxon>Metazoa</taxon>
        <taxon>Spiralia</taxon>
        <taxon>Lophotrochozoa</taxon>
        <taxon>Platyhelminthes</taxon>
        <taxon>Monogenea</taxon>
        <taxon>Monopisthocotylea</taxon>
        <taxon>Dactylogyridea</taxon>
        <taxon>Ancyrocephalidae</taxon>
        <taxon>Cichlidogyrus</taxon>
    </lineage>
</organism>
<dbReference type="Pfam" id="PF08293">
    <property type="entry name" value="MRP-S33"/>
    <property type="match status" value="1"/>
</dbReference>
<sequence>MPPRLDTPYAKKMTQLAGRIFGDFGRPVDSKSRRILRITSQEPPAYKLKDYYAPVTEYEHILYKLRYLGLYRSEHADFQDEMKRLRELRGKGKRAKGQKKPE</sequence>
<keyword evidence="4" id="KW-0496">Mitochondrion</keyword>
<dbReference type="GO" id="GO:1990904">
    <property type="term" value="C:ribonucleoprotein complex"/>
    <property type="evidence" value="ECO:0007669"/>
    <property type="project" value="UniProtKB-KW"/>
</dbReference>
<dbReference type="InterPro" id="IPR013219">
    <property type="entry name" value="Ribosomal_mS33"/>
</dbReference>
<evidence type="ECO:0000313" key="8">
    <source>
        <dbReference type="Proteomes" id="UP001626550"/>
    </source>
</evidence>
<dbReference type="PANTHER" id="PTHR13362">
    <property type="entry name" value="MITOCHONDRIAL RIBOSOMAL PROTEIN S33"/>
    <property type="match status" value="1"/>
</dbReference>